<proteinExistence type="predicted"/>
<sequence length="227" mass="24895">MKLFETVRSWSFPPAYSALPNENEQTVLSTAPPVHIRHNISRVTRPNILTYLLDFSKQWLLVHVLTIFSSFALMFTGAAVFVTRPLSFSNGDEVKFAWLCSATSMICAVIDGIAFGALRKLETANLGLTVEQQGTRSFVTTTVAALGQLAVAAMMVAVAMGAPQNRDWMGLLKFIAFLAATLNVVSCVYDIVKQSQSRQESEDDWGPDDLDDEVPRHTGRASGAIHL</sequence>
<feature type="transmembrane region" description="Helical" evidence="2">
    <location>
        <begin position="138"/>
        <end position="162"/>
    </location>
</feature>
<feature type="compositionally biased region" description="Acidic residues" evidence="1">
    <location>
        <begin position="201"/>
        <end position="212"/>
    </location>
</feature>
<accession>A0A1V8SCF0</accession>
<dbReference type="AlphaFoldDB" id="A0A1V8SCF0"/>
<feature type="transmembrane region" description="Helical" evidence="2">
    <location>
        <begin position="174"/>
        <end position="192"/>
    </location>
</feature>
<name>A0A1V8SCF0_9PEZI</name>
<dbReference type="InParanoid" id="A0A1V8SCF0"/>
<keyword evidence="4" id="KW-1185">Reference proteome</keyword>
<reference evidence="4" key="1">
    <citation type="submission" date="2017-03" db="EMBL/GenBank/DDBJ databases">
        <title>Genomes of endolithic fungi from Antarctica.</title>
        <authorList>
            <person name="Coleine C."/>
            <person name="Masonjones S."/>
            <person name="Stajich J.E."/>
        </authorList>
    </citation>
    <scope>NUCLEOTIDE SEQUENCE [LARGE SCALE GENOMIC DNA]</scope>
    <source>
        <strain evidence="4">CCFEE 5527</strain>
    </source>
</reference>
<evidence type="ECO:0000256" key="2">
    <source>
        <dbReference type="SAM" id="Phobius"/>
    </source>
</evidence>
<protein>
    <recommendedName>
        <fullName evidence="5">MARVEL domain-containing protein</fullName>
    </recommendedName>
</protein>
<dbReference type="Proteomes" id="UP000192596">
    <property type="component" value="Unassembled WGS sequence"/>
</dbReference>
<evidence type="ECO:0000313" key="4">
    <source>
        <dbReference type="Proteomes" id="UP000192596"/>
    </source>
</evidence>
<evidence type="ECO:0008006" key="5">
    <source>
        <dbReference type="Google" id="ProtNLM"/>
    </source>
</evidence>
<feature type="region of interest" description="Disordered" evidence="1">
    <location>
        <begin position="198"/>
        <end position="227"/>
    </location>
</feature>
<comment type="caution">
    <text evidence="3">The sequence shown here is derived from an EMBL/GenBank/DDBJ whole genome shotgun (WGS) entry which is preliminary data.</text>
</comment>
<feature type="transmembrane region" description="Helical" evidence="2">
    <location>
        <begin position="59"/>
        <end position="84"/>
    </location>
</feature>
<feature type="transmembrane region" description="Helical" evidence="2">
    <location>
        <begin position="96"/>
        <end position="118"/>
    </location>
</feature>
<gene>
    <name evidence="3" type="ORF">B0A48_17376</name>
</gene>
<keyword evidence="2" id="KW-0472">Membrane</keyword>
<keyword evidence="2" id="KW-0812">Transmembrane</keyword>
<dbReference type="EMBL" id="NAJO01000061">
    <property type="protein sequence ID" value="OQN96816.1"/>
    <property type="molecule type" value="Genomic_DNA"/>
</dbReference>
<organism evidence="3 4">
    <name type="scientific">Cryoendolithus antarcticus</name>
    <dbReference type="NCBI Taxonomy" id="1507870"/>
    <lineage>
        <taxon>Eukaryota</taxon>
        <taxon>Fungi</taxon>
        <taxon>Dikarya</taxon>
        <taxon>Ascomycota</taxon>
        <taxon>Pezizomycotina</taxon>
        <taxon>Dothideomycetes</taxon>
        <taxon>Dothideomycetidae</taxon>
        <taxon>Cladosporiales</taxon>
        <taxon>Cladosporiaceae</taxon>
        <taxon>Cryoendolithus</taxon>
    </lineage>
</organism>
<keyword evidence="2" id="KW-1133">Transmembrane helix</keyword>
<evidence type="ECO:0000313" key="3">
    <source>
        <dbReference type="EMBL" id="OQN96816.1"/>
    </source>
</evidence>
<evidence type="ECO:0000256" key="1">
    <source>
        <dbReference type="SAM" id="MobiDB-lite"/>
    </source>
</evidence>